<protein>
    <submittedName>
        <fullName evidence="4">Tetratricopeptide repeat protein</fullName>
    </submittedName>
</protein>
<dbReference type="AlphaFoldDB" id="A0AAP2GQ38"/>
<sequence length="540" mass="62720">MIRRLLLFQLLFFIATEGISQAGNDSLIAVLVKEIGRKEVYENRKQEMIEKLTRALTDINQLSDAAQFALYNDLYHAYKTFIYDSAFKYSQKLIETSYRLNDKTKIGYARIKLGFILISSGMFKETFDSLKVVEVRYLPDSSRVDYYRLLARAYSDLMVYNKDAFYREHYKQLDSNYMDSALQGCKPGSYFHYYLLAVKNLHEGKHREVIHTVEELMQRHTLTHPQLAMNYYDLGAAYLALDEPDKTIRYTVLSSLSDIRASTKETAAMYTLARLLYKKGDIEHAYIFINQALDDAEFYGARQRKVEIGSILPLIAAARLNSVEGQRRIWLTYSAGLTVLAALVVIFSVIIFKQLKKLKAAEAVIIKANANLQEINQRLLEADKIKEEYIGYYFSNNSEYINKIESFKKNIDQKIQSKKFEDIRFLVNGINPSHEREELYVNFDKIFLKLFPDFVSIFNSYFKPEDRIVPKETQLLNTELRIFALIRLGIHDPEKIARILGYSLNTIYAYKNRVKSKSVVPNDQFEQKIMGIKTVSLLKS</sequence>
<evidence type="ECO:0000259" key="3">
    <source>
        <dbReference type="Pfam" id="PF19904"/>
    </source>
</evidence>
<dbReference type="RefSeq" id="WP_254167920.1">
    <property type="nucleotide sequence ID" value="NZ_JAHESF010000029.1"/>
</dbReference>
<comment type="caution">
    <text evidence="4">The sequence shown here is derived from an EMBL/GenBank/DDBJ whole genome shotgun (WGS) entry which is preliminary data.</text>
</comment>
<feature type="coiled-coil region" evidence="1">
    <location>
        <begin position="38"/>
        <end position="65"/>
    </location>
</feature>
<organism evidence="4 5">
    <name type="scientific">Chryseosolibacter histidini</name>
    <dbReference type="NCBI Taxonomy" id="2782349"/>
    <lineage>
        <taxon>Bacteria</taxon>
        <taxon>Pseudomonadati</taxon>
        <taxon>Bacteroidota</taxon>
        <taxon>Cytophagia</taxon>
        <taxon>Cytophagales</taxon>
        <taxon>Chryseotaleaceae</taxon>
        <taxon>Chryseosolibacter</taxon>
    </lineage>
</organism>
<evidence type="ECO:0000313" key="4">
    <source>
        <dbReference type="EMBL" id="MBT1699758.1"/>
    </source>
</evidence>
<accession>A0AAP2GQ38</accession>
<evidence type="ECO:0000256" key="1">
    <source>
        <dbReference type="SAM" id="Coils"/>
    </source>
</evidence>
<feature type="transmembrane region" description="Helical" evidence="2">
    <location>
        <begin position="330"/>
        <end position="352"/>
    </location>
</feature>
<proteinExistence type="predicted"/>
<dbReference type="InterPro" id="IPR011990">
    <property type="entry name" value="TPR-like_helical_dom_sf"/>
</dbReference>
<dbReference type="InterPro" id="IPR045957">
    <property type="entry name" value="DUF6377"/>
</dbReference>
<keyword evidence="2" id="KW-1133">Transmembrane helix</keyword>
<evidence type="ECO:0000256" key="2">
    <source>
        <dbReference type="SAM" id="Phobius"/>
    </source>
</evidence>
<name>A0AAP2GQ38_9BACT</name>
<dbReference type="EMBL" id="JAHESF010000029">
    <property type="protein sequence ID" value="MBT1699758.1"/>
    <property type="molecule type" value="Genomic_DNA"/>
</dbReference>
<evidence type="ECO:0000313" key="5">
    <source>
        <dbReference type="Proteomes" id="UP001319200"/>
    </source>
</evidence>
<dbReference type="Pfam" id="PF19904">
    <property type="entry name" value="DUF6377"/>
    <property type="match status" value="1"/>
</dbReference>
<dbReference type="SUPFAM" id="SSF48452">
    <property type="entry name" value="TPR-like"/>
    <property type="match status" value="1"/>
</dbReference>
<gene>
    <name evidence="4" type="ORF">KK083_22920</name>
</gene>
<reference evidence="4 5" key="1">
    <citation type="submission" date="2021-05" db="EMBL/GenBank/DDBJ databases">
        <title>A Polyphasic approach of four new species of the genus Ohtaekwangia: Ohtaekwangia histidinii sp. nov., Ohtaekwangia cretensis sp. nov., Ohtaekwangia indiensis sp. nov., Ohtaekwangia reichenbachii sp. nov. from diverse environment.</title>
        <authorList>
            <person name="Octaviana S."/>
        </authorList>
    </citation>
    <scope>NUCLEOTIDE SEQUENCE [LARGE SCALE GENOMIC DNA]</scope>
    <source>
        <strain evidence="4 5">PWU4</strain>
    </source>
</reference>
<keyword evidence="1" id="KW-0175">Coiled coil</keyword>
<dbReference type="Proteomes" id="UP001319200">
    <property type="component" value="Unassembled WGS sequence"/>
</dbReference>
<keyword evidence="2" id="KW-0472">Membrane</keyword>
<feature type="domain" description="DUF6377" evidence="3">
    <location>
        <begin position="258"/>
        <end position="497"/>
    </location>
</feature>
<dbReference type="Gene3D" id="1.25.40.10">
    <property type="entry name" value="Tetratricopeptide repeat domain"/>
    <property type="match status" value="1"/>
</dbReference>
<keyword evidence="5" id="KW-1185">Reference proteome</keyword>
<keyword evidence="2" id="KW-0812">Transmembrane</keyword>